<feature type="region of interest" description="Disordered" evidence="1">
    <location>
        <begin position="104"/>
        <end position="126"/>
    </location>
</feature>
<evidence type="ECO:0000313" key="3">
    <source>
        <dbReference type="Proteomes" id="UP001292094"/>
    </source>
</evidence>
<gene>
    <name evidence="2" type="ORF">Pmani_010502</name>
</gene>
<evidence type="ECO:0000313" key="2">
    <source>
        <dbReference type="EMBL" id="KAK4318482.1"/>
    </source>
</evidence>
<dbReference type="Proteomes" id="UP001292094">
    <property type="component" value="Unassembled WGS sequence"/>
</dbReference>
<evidence type="ECO:0000256" key="1">
    <source>
        <dbReference type="SAM" id="MobiDB-lite"/>
    </source>
</evidence>
<proteinExistence type="predicted"/>
<sequence length="189" mass="21063">MNTCQSTCHEGTFLKGYYTGNTSQRTLHRTLHREHFTGHFTGNTSQGTLHKGHFTENTSLETLHREHFIKDTSQGTLHRGHIITIKVTSSLREGQTTVTTASFRHEQTTEDAKGEETDGHEDPTAGELITKDAGLREARNNYVHLSWVGWSLHGGFVVSTLSVGAPGTRHVLVVGWRCMGVEARLEEEL</sequence>
<dbReference type="EMBL" id="JAWZYT010000827">
    <property type="protein sequence ID" value="KAK4318482.1"/>
    <property type="molecule type" value="Genomic_DNA"/>
</dbReference>
<reference evidence="2" key="1">
    <citation type="submission" date="2023-11" db="EMBL/GenBank/DDBJ databases">
        <title>Genome assemblies of two species of porcelain crab, Petrolisthes cinctipes and Petrolisthes manimaculis (Anomura: Porcellanidae).</title>
        <authorList>
            <person name="Angst P."/>
        </authorList>
    </citation>
    <scope>NUCLEOTIDE SEQUENCE</scope>
    <source>
        <strain evidence="2">PB745_02</strain>
        <tissue evidence="2">Gill</tissue>
    </source>
</reference>
<protein>
    <submittedName>
        <fullName evidence="2">Uncharacterized protein</fullName>
    </submittedName>
</protein>
<comment type="caution">
    <text evidence="2">The sequence shown here is derived from an EMBL/GenBank/DDBJ whole genome shotgun (WGS) entry which is preliminary data.</text>
</comment>
<name>A0AAE1UCK7_9EUCA</name>
<keyword evidence="3" id="KW-1185">Reference proteome</keyword>
<accession>A0AAE1UCK7</accession>
<dbReference type="AlphaFoldDB" id="A0AAE1UCK7"/>
<organism evidence="2 3">
    <name type="scientific">Petrolisthes manimaculis</name>
    <dbReference type="NCBI Taxonomy" id="1843537"/>
    <lineage>
        <taxon>Eukaryota</taxon>
        <taxon>Metazoa</taxon>
        <taxon>Ecdysozoa</taxon>
        <taxon>Arthropoda</taxon>
        <taxon>Crustacea</taxon>
        <taxon>Multicrustacea</taxon>
        <taxon>Malacostraca</taxon>
        <taxon>Eumalacostraca</taxon>
        <taxon>Eucarida</taxon>
        <taxon>Decapoda</taxon>
        <taxon>Pleocyemata</taxon>
        <taxon>Anomura</taxon>
        <taxon>Galatheoidea</taxon>
        <taxon>Porcellanidae</taxon>
        <taxon>Petrolisthes</taxon>
    </lineage>
</organism>